<sequence>MTTFEVIIVMIAFGEFTLSLITIIIEIVKKR</sequence>
<name>A0AB37H9H9_9STAP</name>
<keyword evidence="1" id="KW-0812">Transmembrane</keyword>
<reference evidence="2 3" key="1">
    <citation type="submission" date="2021-01" db="EMBL/GenBank/DDBJ databases">
        <title>FDA dAtabase for Regulatory Grade micrObial Sequences (FDA-ARGOS): Supporting development and validation of Infectious Disease Dx tests.</title>
        <authorList>
            <person name="Sproer C."/>
            <person name="Gronow S."/>
            <person name="Severitt S."/>
            <person name="Schroder I."/>
            <person name="Tallon L."/>
            <person name="Sadzewicz L."/>
            <person name="Zhao X."/>
            <person name="Boylan J."/>
            <person name="Ott S."/>
            <person name="Bowen H."/>
            <person name="Vavikolanu K."/>
            <person name="Mehta A."/>
            <person name="Aluvathingal J."/>
            <person name="Nadendla S."/>
            <person name="Lowell S."/>
            <person name="Myers T."/>
            <person name="Yan Y."/>
            <person name="Sichtig H."/>
        </authorList>
    </citation>
    <scope>NUCLEOTIDE SEQUENCE [LARGE SCALE GENOMIC DNA]</scope>
    <source>
        <strain evidence="2 3">FDAARGOS_1148</strain>
    </source>
</reference>
<keyword evidence="1" id="KW-0472">Membrane</keyword>
<evidence type="ECO:0000256" key="1">
    <source>
        <dbReference type="SAM" id="Phobius"/>
    </source>
</evidence>
<dbReference type="Proteomes" id="UP000595942">
    <property type="component" value="Chromosome"/>
</dbReference>
<protein>
    <submittedName>
        <fullName evidence="2">Holin-like toxin</fullName>
    </submittedName>
</protein>
<keyword evidence="1" id="KW-1133">Transmembrane helix</keyword>
<proteinExistence type="predicted"/>
<organism evidence="2 3">
    <name type="scientific">Staphylococcus condimenti</name>
    <dbReference type="NCBI Taxonomy" id="70255"/>
    <lineage>
        <taxon>Bacteria</taxon>
        <taxon>Bacillati</taxon>
        <taxon>Bacillota</taxon>
        <taxon>Bacilli</taxon>
        <taxon>Bacillales</taxon>
        <taxon>Staphylococcaceae</taxon>
        <taxon>Staphylococcus</taxon>
    </lineage>
</organism>
<gene>
    <name evidence="2" type="ORF">I6J05_09900</name>
</gene>
<dbReference type="AlphaFoldDB" id="A0AB37H9H9"/>
<dbReference type="GeneID" id="97128400"/>
<dbReference type="InterPro" id="IPR031616">
    <property type="entry name" value="BsrE-like"/>
</dbReference>
<accession>A0AB37H9H9</accession>
<evidence type="ECO:0000313" key="2">
    <source>
        <dbReference type="EMBL" id="QQS82215.1"/>
    </source>
</evidence>
<dbReference type="EMBL" id="CP068073">
    <property type="protein sequence ID" value="QQS82215.1"/>
    <property type="molecule type" value="Genomic_DNA"/>
</dbReference>
<evidence type="ECO:0000313" key="3">
    <source>
        <dbReference type="Proteomes" id="UP000595942"/>
    </source>
</evidence>
<dbReference type="Pfam" id="PF16935">
    <property type="entry name" value="Hol_Tox"/>
    <property type="match status" value="1"/>
</dbReference>
<feature type="transmembrane region" description="Helical" evidence="1">
    <location>
        <begin position="6"/>
        <end position="28"/>
    </location>
</feature>
<dbReference type="RefSeq" id="WP_075140869.1">
    <property type="nucleotide sequence ID" value="NZ_CP018776.1"/>
</dbReference>
<keyword evidence="3" id="KW-1185">Reference proteome</keyword>